<comment type="caution">
    <text evidence="1">The sequence shown here is derived from an EMBL/GenBank/DDBJ whole genome shotgun (WGS) entry which is preliminary data.</text>
</comment>
<evidence type="ECO:0000313" key="1">
    <source>
        <dbReference type="EMBL" id="KAK0390898.1"/>
    </source>
</evidence>
<gene>
    <name evidence="1" type="ORF">NLU13_0401</name>
</gene>
<name>A0AA39GQG4_SARSR</name>
<organism evidence="1 2">
    <name type="scientific">Sarocladium strictum</name>
    <name type="common">Black bundle disease fungus</name>
    <name type="synonym">Acremonium strictum</name>
    <dbReference type="NCBI Taxonomy" id="5046"/>
    <lineage>
        <taxon>Eukaryota</taxon>
        <taxon>Fungi</taxon>
        <taxon>Dikarya</taxon>
        <taxon>Ascomycota</taxon>
        <taxon>Pezizomycotina</taxon>
        <taxon>Sordariomycetes</taxon>
        <taxon>Hypocreomycetidae</taxon>
        <taxon>Hypocreales</taxon>
        <taxon>Sarocladiaceae</taxon>
        <taxon>Sarocladium</taxon>
    </lineage>
</organism>
<reference evidence="1" key="1">
    <citation type="submission" date="2022-10" db="EMBL/GenBank/DDBJ databases">
        <title>Determination and structural analysis of whole genome sequence of Sarocladium strictum F4-1.</title>
        <authorList>
            <person name="Hu L."/>
            <person name="Jiang Y."/>
        </authorList>
    </citation>
    <scope>NUCLEOTIDE SEQUENCE</scope>
    <source>
        <strain evidence="1">F4-1</strain>
    </source>
</reference>
<evidence type="ECO:0000313" key="2">
    <source>
        <dbReference type="Proteomes" id="UP001175261"/>
    </source>
</evidence>
<dbReference type="AlphaFoldDB" id="A0AA39GQG4"/>
<proteinExistence type="predicted"/>
<sequence length="158" mass="16719">MLGESSALLSLAASLPHRRPCPIPTVTRCTLTSSLIPQQLSNCSSTTVTTGARAYGSCSCPNSHPLSSACCFNERLSVQHAWPRIISQDFICRRPVSLMDSTTLLLSVLTYGVVTNGLGVNTVLTSTCKGQATTHGRGYSVPDDDAIDEIVKVSAMSS</sequence>
<dbReference type="Proteomes" id="UP001175261">
    <property type="component" value="Unassembled WGS sequence"/>
</dbReference>
<dbReference type="EMBL" id="JAPDFR010000001">
    <property type="protein sequence ID" value="KAK0390898.1"/>
    <property type="molecule type" value="Genomic_DNA"/>
</dbReference>
<keyword evidence="2" id="KW-1185">Reference proteome</keyword>
<accession>A0AA39GQG4</accession>
<protein>
    <submittedName>
        <fullName evidence="1">Uncharacterized protein</fullName>
    </submittedName>
</protein>